<dbReference type="PANTHER" id="PTHR35867">
    <property type="entry name" value="PROTEIN RSEC"/>
    <property type="match status" value="1"/>
</dbReference>
<sequence length="138" mass="15129">MYETVTVTKVINKETIQVACASSACNGCKGETFCNKKGKDFEANNRKALALEPGMQVELFLKPSRTIAGTLITLIFPLMLFPIGYYIASALSNSEIVGMFSGLAGIGIGFLAAWAYFRAKRHQYLPQVDHIVEEDGEQ</sequence>
<evidence type="ECO:0000313" key="2">
    <source>
        <dbReference type="EMBL" id="AEV29041.1"/>
    </source>
</evidence>
<dbReference type="KEGG" id="sgp:SpiGrapes_1225"/>
<dbReference type="EMBL" id="CP003155">
    <property type="protein sequence ID" value="AEV29041.1"/>
    <property type="molecule type" value="Genomic_DNA"/>
</dbReference>
<evidence type="ECO:0000256" key="1">
    <source>
        <dbReference type="SAM" id="Phobius"/>
    </source>
</evidence>
<organism evidence="2 3">
    <name type="scientific">Sphaerochaeta pleomorpha (strain ATCC BAA-1885 / DSM 22778 / Grapes)</name>
    <dbReference type="NCBI Taxonomy" id="158190"/>
    <lineage>
        <taxon>Bacteria</taxon>
        <taxon>Pseudomonadati</taxon>
        <taxon>Spirochaetota</taxon>
        <taxon>Spirochaetia</taxon>
        <taxon>Spirochaetales</taxon>
        <taxon>Sphaerochaetaceae</taxon>
        <taxon>Sphaerochaeta</taxon>
    </lineage>
</organism>
<keyword evidence="1" id="KW-0472">Membrane</keyword>
<reference evidence="2 3" key="1">
    <citation type="submission" date="2011-11" db="EMBL/GenBank/DDBJ databases">
        <title>Complete sequence of Spirochaeta sp. grapes.</title>
        <authorList>
            <consortium name="US DOE Joint Genome Institute"/>
            <person name="Lucas S."/>
            <person name="Han J."/>
            <person name="Lapidus A."/>
            <person name="Cheng J.-F."/>
            <person name="Goodwin L."/>
            <person name="Pitluck S."/>
            <person name="Peters L."/>
            <person name="Ovchinnikova G."/>
            <person name="Munk A.C."/>
            <person name="Detter J.C."/>
            <person name="Han C."/>
            <person name="Tapia R."/>
            <person name="Land M."/>
            <person name="Hauser L."/>
            <person name="Kyrpides N."/>
            <person name="Ivanova N."/>
            <person name="Pagani I."/>
            <person name="Ritalahtilisa K."/>
            <person name="Loeffler F."/>
            <person name="Woyke T."/>
        </authorList>
    </citation>
    <scope>NUCLEOTIDE SEQUENCE [LARGE SCALE GENOMIC DNA]</scope>
    <source>
        <strain evidence="3">ATCC BAA-1885 / DSM 22778 / Grapes</strain>
    </source>
</reference>
<dbReference type="Pfam" id="PF04246">
    <property type="entry name" value="RseC_MucC"/>
    <property type="match status" value="1"/>
</dbReference>
<keyword evidence="1" id="KW-1133">Transmembrane helix</keyword>
<accession>G8QT74</accession>
<evidence type="ECO:0000313" key="3">
    <source>
        <dbReference type="Proteomes" id="UP000005632"/>
    </source>
</evidence>
<dbReference type="OrthoDB" id="369994at2"/>
<dbReference type="STRING" id="158190.SpiGrapes_1225"/>
<proteinExistence type="predicted"/>
<name>G8QT74_SPHPG</name>
<feature type="transmembrane region" description="Helical" evidence="1">
    <location>
        <begin position="99"/>
        <end position="117"/>
    </location>
</feature>
<protein>
    <submittedName>
        <fullName evidence="2">Positive regulator of sigma E activity</fullName>
    </submittedName>
</protein>
<dbReference type="eggNOG" id="COG3086">
    <property type="taxonomic scope" value="Bacteria"/>
</dbReference>
<dbReference type="InterPro" id="IPR007359">
    <property type="entry name" value="SigmaE_reg_RseC_MucC"/>
</dbReference>
<dbReference type="Proteomes" id="UP000005632">
    <property type="component" value="Chromosome"/>
</dbReference>
<feature type="transmembrane region" description="Helical" evidence="1">
    <location>
        <begin position="67"/>
        <end position="87"/>
    </location>
</feature>
<keyword evidence="1" id="KW-0812">Transmembrane</keyword>
<keyword evidence="3" id="KW-1185">Reference proteome</keyword>
<dbReference type="PANTHER" id="PTHR35867:SF1">
    <property type="entry name" value="PROTEIN RSEC"/>
    <property type="match status" value="1"/>
</dbReference>
<dbReference type="HOGENOM" id="CLU_1853926_0_0_12"/>
<dbReference type="RefSeq" id="WP_014269890.1">
    <property type="nucleotide sequence ID" value="NC_016633.1"/>
</dbReference>
<dbReference type="AlphaFoldDB" id="G8QT74"/>
<gene>
    <name evidence="2" type="ordered locus">SpiGrapes_1225</name>
</gene>